<dbReference type="InterPro" id="IPR012876">
    <property type="entry name" value="DUF1677_pln"/>
</dbReference>
<comment type="caution">
    <text evidence="1">The sequence shown here is derived from an EMBL/GenBank/DDBJ whole genome shotgun (WGS) entry which is preliminary data.</text>
</comment>
<gene>
    <name evidence="1" type="ORF">AAHA92_26874</name>
</gene>
<proteinExistence type="predicted"/>
<evidence type="ECO:0000313" key="1">
    <source>
        <dbReference type="EMBL" id="KAL1538091.1"/>
    </source>
</evidence>
<evidence type="ECO:0000313" key="2">
    <source>
        <dbReference type="Proteomes" id="UP001567538"/>
    </source>
</evidence>
<keyword evidence="2" id="KW-1185">Reference proteome</keyword>
<name>A0ABD1G4W7_SALDI</name>
<dbReference type="PANTHER" id="PTHR33108:SF32">
    <property type="entry name" value="DUF1677 FAMILY PROTEIN (DUF1677)"/>
    <property type="match status" value="1"/>
</dbReference>
<protein>
    <submittedName>
        <fullName evidence="1">Uncharacterized protein</fullName>
    </submittedName>
</protein>
<sequence length="177" mass="19056">MPTSVINDSMVIASGPDGPSVNGPLNTISGQTEVEFAKCDCCGLTEECTLPYIETVRERYGGKWICGLCAEAVKDEIVRCQKLISPDEAVARHISFCSKFRAAGPPEDPTAHLIRAMRRLMRKGLESPKSVPCSPSNKLELDGVGVFTRSESCIPSLTLVDASVYCGLDEGCERGRG</sequence>
<dbReference type="Proteomes" id="UP001567538">
    <property type="component" value="Unassembled WGS sequence"/>
</dbReference>
<dbReference type="EMBL" id="JBEAFC010000010">
    <property type="protein sequence ID" value="KAL1538091.1"/>
    <property type="molecule type" value="Genomic_DNA"/>
</dbReference>
<accession>A0ABD1G4W7</accession>
<organism evidence="1 2">
    <name type="scientific">Salvia divinorum</name>
    <name type="common">Maria pastora</name>
    <name type="synonym">Diviner's sage</name>
    <dbReference type="NCBI Taxonomy" id="28513"/>
    <lineage>
        <taxon>Eukaryota</taxon>
        <taxon>Viridiplantae</taxon>
        <taxon>Streptophyta</taxon>
        <taxon>Embryophyta</taxon>
        <taxon>Tracheophyta</taxon>
        <taxon>Spermatophyta</taxon>
        <taxon>Magnoliopsida</taxon>
        <taxon>eudicotyledons</taxon>
        <taxon>Gunneridae</taxon>
        <taxon>Pentapetalae</taxon>
        <taxon>asterids</taxon>
        <taxon>lamiids</taxon>
        <taxon>Lamiales</taxon>
        <taxon>Lamiaceae</taxon>
        <taxon>Nepetoideae</taxon>
        <taxon>Mentheae</taxon>
        <taxon>Salviinae</taxon>
        <taxon>Salvia</taxon>
        <taxon>Salvia subgen. Calosphace</taxon>
    </lineage>
</organism>
<dbReference type="Pfam" id="PF07911">
    <property type="entry name" value="DUF1677"/>
    <property type="match status" value="1"/>
</dbReference>
<dbReference type="PANTHER" id="PTHR33108">
    <property type="entry name" value="OS01G0745000 PROTEIN"/>
    <property type="match status" value="1"/>
</dbReference>
<reference evidence="1 2" key="1">
    <citation type="submission" date="2024-06" db="EMBL/GenBank/DDBJ databases">
        <title>A chromosome level genome sequence of Diviner's sage (Salvia divinorum).</title>
        <authorList>
            <person name="Ford S.A."/>
            <person name="Ro D.-K."/>
            <person name="Ness R.W."/>
            <person name="Phillips M.A."/>
        </authorList>
    </citation>
    <scope>NUCLEOTIDE SEQUENCE [LARGE SCALE GENOMIC DNA]</scope>
    <source>
        <strain evidence="1">SAF-2024a</strain>
        <tissue evidence="1">Leaf</tissue>
    </source>
</reference>
<dbReference type="AlphaFoldDB" id="A0ABD1G4W7"/>